<dbReference type="Proteomes" id="UP000257109">
    <property type="component" value="Unassembled WGS sequence"/>
</dbReference>
<reference evidence="2" key="1">
    <citation type="submission" date="2018-05" db="EMBL/GenBank/DDBJ databases">
        <title>Draft genome of Mucuna pruriens seed.</title>
        <authorList>
            <person name="Nnadi N.E."/>
            <person name="Vos R."/>
            <person name="Hasami M.H."/>
            <person name="Devisetty U.K."/>
            <person name="Aguiy J.C."/>
        </authorList>
    </citation>
    <scope>NUCLEOTIDE SEQUENCE [LARGE SCALE GENOMIC DNA]</scope>
    <source>
        <strain evidence="2">JCA_2017</strain>
    </source>
</reference>
<gene>
    <name evidence="2" type="ORF">CR513_22547</name>
</gene>
<feature type="non-terminal residue" evidence="2">
    <location>
        <position position="1"/>
    </location>
</feature>
<dbReference type="AlphaFoldDB" id="A0A371GWR6"/>
<evidence type="ECO:0000313" key="2">
    <source>
        <dbReference type="EMBL" id="RDX94994.1"/>
    </source>
</evidence>
<keyword evidence="3" id="KW-1185">Reference proteome</keyword>
<feature type="compositionally biased region" description="Basic residues" evidence="1">
    <location>
        <begin position="12"/>
        <end position="22"/>
    </location>
</feature>
<sequence>MVDKGRSDGRRPSNRGRGRGVGRRALATINSPTSIIHISTSRVNNSYCPKRHTSYKPTFIGELIPTIPSVMATTLALEDSLTPKYPSLHVEHPVDQRPFLQTIDKEFTQAHSPFVVISRIIR</sequence>
<accession>A0A371GWR6</accession>
<evidence type="ECO:0000313" key="3">
    <source>
        <dbReference type="Proteomes" id="UP000257109"/>
    </source>
</evidence>
<proteinExistence type="predicted"/>
<evidence type="ECO:0000256" key="1">
    <source>
        <dbReference type="SAM" id="MobiDB-lite"/>
    </source>
</evidence>
<name>A0A371GWR6_MUCPR</name>
<protein>
    <submittedName>
        <fullName evidence="2">Uncharacterized protein</fullName>
    </submittedName>
</protein>
<feature type="compositionally biased region" description="Basic and acidic residues" evidence="1">
    <location>
        <begin position="1"/>
        <end position="11"/>
    </location>
</feature>
<dbReference type="EMBL" id="QJKJ01004237">
    <property type="protein sequence ID" value="RDX94994.1"/>
    <property type="molecule type" value="Genomic_DNA"/>
</dbReference>
<comment type="caution">
    <text evidence="2">The sequence shown here is derived from an EMBL/GenBank/DDBJ whole genome shotgun (WGS) entry which is preliminary data.</text>
</comment>
<feature type="region of interest" description="Disordered" evidence="1">
    <location>
        <begin position="1"/>
        <end position="25"/>
    </location>
</feature>
<organism evidence="2 3">
    <name type="scientific">Mucuna pruriens</name>
    <name type="common">Velvet bean</name>
    <name type="synonym">Dolichos pruriens</name>
    <dbReference type="NCBI Taxonomy" id="157652"/>
    <lineage>
        <taxon>Eukaryota</taxon>
        <taxon>Viridiplantae</taxon>
        <taxon>Streptophyta</taxon>
        <taxon>Embryophyta</taxon>
        <taxon>Tracheophyta</taxon>
        <taxon>Spermatophyta</taxon>
        <taxon>Magnoliopsida</taxon>
        <taxon>eudicotyledons</taxon>
        <taxon>Gunneridae</taxon>
        <taxon>Pentapetalae</taxon>
        <taxon>rosids</taxon>
        <taxon>fabids</taxon>
        <taxon>Fabales</taxon>
        <taxon>Fabaceae</taxon>
        <taxon>Papilionoideae</taxon>
        <taxon>50 kb inversion clade</taxon>
        <taxon>NPAAA clade</taxon>
        <taxon>indigoferoid/millettioid clade</taxon>
        <taxon>Phaseoleae</taxon>
        <taxon>Mucuna</taxon>
    </lineage>
</organism>